<dbReference type="Gene3D" id="1.10.10.10">
    <property type="entry name" value="Winged helix-like DNA-binding domain superfamily/Winged helix DNA-binding domain"/>
    <property type="match status" value="1"/>
</dbReference>
<dbReference type="Pfam" id="PF00480">
    <property type="entry name" value="ROK"/>
    <property type="match status" value="1"/>
</dbReference>
<dbReference type="EMBL" id="JAAGWZ010000005">
    <property type="protein sequence ID" value="NEM92472.1"/>
    <property type="molecule type" value="Genomic_DNA"/>
</dbReference>
<dbReference type="InterPro" id="IPR000600">
    <property type="entry name" value="ROK"/>
</dbReference>
<evidence type="ECO:0000313" key="3">
    <source>
        <dbReference type="EMBL" id="NEM92472.1"/>
    </source>
</evidence>
<comment type="caution">
    <text evidence="3">The sequence shown here is derived from an EMBL/GenBank/DDBJ whole genome shotgun (WGS) entry which is preliminary data.</text>
</comment>
<dbReference type="RefSeq" id="WP_163474530.1">
    <property type="nucleotide sequence ID" value="NZ_JAAGWZ010000005.1"/>
</dbReference>
<name>A0A7C9PPN4_9MICO</name>
<reference evidence="3 4" key="1">
    <citation type="journal article" date="2014" name="Int. J. Syst. Evol. Microbiol.">
        <title>Description of Galbitalea soli gen. nov., sp. nov., and Frondihabitans sucicola sp. nov.</title>
        <authorList>
            <person name="Kim S.J."/>
            <person name="Lim J.M."/>
            <person name="Ahn J.H."/>
            <person name="Weon H.Y."/>
            <person name="Hamada M."/>
            <person name="Suzuki K."/>
            <person name="Ahn T.Y."/>
            <person name="Kwon S.W."/>
        </authorList>
    </citation>
    <scope>NUCLEOTIDE SEQUENCE [LARGE SCALE GENOMIC DNA]</scope>
    <source>
        <strain evidence="3 4">NBRC 108727</strain>
    </source>
</reference>
<dbReference type="Gene3D" id="3.30.420.40">
    <property type="match status" value="2"/>
</dbReference>
<dbReference type="InterPro" id="IPR011991">
    <property type="entry name" value="ArsR-like_HTH"/>
</dbReference>
<dbReference type="SUPFAM" id="SSF46785">
    <property type="entry name" value="Winged helix' DNA-binding domain"/>
    <property type="match status" value="1"/>
</dbReference>
<protein>
    <submittedName>
        <fullName evidence="3">ROK family transcriptional regulator</fullName>
    </submittedName>
</protein>
<dbReference type="PANTHER" id="PTHR18964:SF149">
    <property type="entry name" value="BIFUNCTIONAL UDP-N-ACETYLGLUCOSAMINE 2-EPIMERASE_N-ACETYLMANNOSAMINE KINASE"/>
    <property type="match status" value="1"/>
</dbReference>
<feature type="domain" description="HTH marR-type" evidence="2">
    <location>
        <begin position="15"/>
        <end position="62"/>
    </location>
</feature>
<dbReference type="AlphaFoldDB" id="A0A7C9PPN4"/>
<dbReference type="InterPro" id="IPR043129">
    <property type="entry name" value="ATPase_NBD"/>
</dbReference>
<dbReference type="GO" id="GO:0003677">
    <property type="term" value="F:DNA binding"/>
    <property type="evidence" value="ECO:0007669"/>
    <property type="project" value="InterPro"/>
</dbReference>
<dbReference type="PANTHER" id="PTHR18964">
    <property type="entry name" value="ROK (REPRESSOR, ORF, KINASE) FAMILY"/>
    <property type="match status" value="1"/>
</dbReference>
<dbReference type="InterPro" id="IPR036388">
    <property type="entry name" value="WH-like_DNA-bd_sf"/>
</dbReference>
<keyword evidence="4" id="KW-1185">Reference proteome</keyword>
<dbReference type="CDD" id="cd00090">
    <property type="entry name" value="HTH_ARSR"/>
    <property type="match status" value="1"/>
</dbReference>
<evidence type="ECO:0000313" key="4">
    <source>
        <dbReference type="Proteomes" id="UP000479756"/>
    </source>
</evidence>
<accession>A0A7C9PPN4</accession>
<dbReference type="InterPro" id="IPR000835">
    <property type="entry name" value="HTH_MarR-typ"/>
</dbReference>
<dbReference type="Pfam" id="PF12802">
    <property type="entry name" value="MarR_2"/>
    <property type="match status" value="1"/>
</dbReference>
<dbReference type="InterPro" id="IPR036390">
    <property type="entry name" value="WH_DNA-bd_sf"/>
</dbReference>
<dbReference type="GO" id="GO:0006355">
    <property type="term" value="P:regulation of DNA-templated transcription"/>
    <property type="evidence" value="ECO:0007669"/>
    <property type="project" value="InterPro"/>
</dbReference>
<sequence>MREPSATAGAAWPPLQDAQRSVLLDLLVHGSRSRAELARRTGLSRPTLTRLTRGLIDLGLVAEGEILPLPGRGRPSEMLELRPGAAHFLGVLLAGDTVRAAVTDLSGTVVHREQHRLDSRDLTALATLLTRVSVRLTPQFNRLSALGVCVIGEAPRPDPMGDDRHSLRDALRQATRLPSAIRSPVQALASAHHWFGAGLGRSSLALLDVGGGIDCGLVLRDEVIEGSRGQAGRVGHLAVDTTGPRCDRGHAGCVAAYATARSLVAGSGMPDASVATVVAAAREGDQRALAAVRLAGTALGVAIAHIVNLLDVEVVIVAGLGGAVVDLARDEVGAAIDSRRDPPGAAPPLVVSAPGPVDYARAAAMSAVRLVV</sequence>
<dbReference type="SUPFAM" id="SSF53067">
    <property type="entry name" value="Actin-like ATPase domain"/>
    <property type="match status" value="1"/>
</dbReference>
<dbReference type="Proteomes" id="UP000479756">
    <property type="component" value="Unassembled WGS sequence"/>
</dbReference>
<evidence type="ECO:0000256" key="1">
    <source>
        <dbReference type="ARBA" id="ARBA00006479"/>
    </source>
</evidence>
<proteinExistence type="inferred from homology"/>
<evidence type="ECO:0000259" key="2">
    <source>
        <dbReference type="Pfam" id="PF12802"/>
    </source>
</evidence>
<organism evidence="3 4">
    <name type="scientific">Galbitalea soli</name>
    <dbReference type="NCBI Taxonomy" id="1268042"/>
    <lineage>
        <taxon>Bacteria</taxon>
        <taxon>Bacillati</taxon>
        <taxon>Actinomycetota</taxon>
        <taxon>Actinomycetes</taxon>
        <taxon>Micrococcales</taxon>
        <taxon>Microbacteriaceae</taxon>
        <taxon>Galbitalea</taxon>
    </lineage>
</organism>
<gene>
    <name evidence="3" type="ORF">G3T37_14045</name>
</gene>
<comment type="similarity">
    <text evidence="1">Belongs to the ROK (NagC/XylR) family.</text>
</comment>